<evidence type="ECO:0000313" key="2">
    <source>
        <dbReference type="Proteomes" id="UP000320762"/>
    </source>
</evidence>
<sequence length="84" mass="9868">MWVLLTATHYRLLWTRLSTHRCGVVFVALIMPEPAFKYSRRGVPHAFRTCPGRKFERAASECLRIFLTARYLSSESLLRKIARR</sequence>
<dbReference type="EMBL" id="VDMD01000018">
    <property type="protein sequence ID" value="TRM61190.1"/>
    <property type="molecule type" value="Genomic_DNA"/>
</dbReference>
<organism evidence="1 2">
    <name type="scientific">Schizophyllum amplum</name>
    <dbReference type="NCBI Taxonomy" id="97359"/>
    <lineage>
        <taxon>Eukaryota</taxon>
        <taxon>Fungi</taxon>
        <taxon>Dikarya</taxon>
        <taxon>Basidiomycota</taxon>
        <taxon>Agaricomycotina</taxon>
        <taxon>Agaricomycetes</taxon>
        <taxon>Agaricomycetidae</taxon>
        <taxon>Agaricales</taxon>
        <taxon>Schizophyllaceae</taxon>
        <taxon>Schizophyllum</taxon>
    </lineage>
</organism>
<accession>A0A550C8Q3</accession>
<name>A0A550C8Q3_9AGAR</name>
<comment type="caution">
    <text evidence="1">The sequence shown here is derived from an EMBL/GenBank/DDBJ whole genome shotgun (WGS) entry which is preliminary data.</text>
</comment>
<gene>
    <name evidence="1" type="ORF">BD626DRAFT_503033</name>
</gene>
<protein>
    <submittedName>
        <fullName evidence="1">Uncharacterized protein</fullName>
    </submittedName>
</protein>
<dbReference type="Proteomes" id="UP000320762">
    <property type="component" value="Unassembled WGS sequence"/>
</dbReference>
<reference evidence="1 2" key="1">
    <citation type="journal article" date="2019" name="New Phytol.">
        <title>Comparative genomics reveals unique wood-decay strategies and fruiting body development in the Schizophyllaceae.</title>
        <authorList>
            <person name="Almasi E."/>
            <person name="Sahu N."/>
            <person name="Krizsan K."/>
            <person name="Balint B."/>
            <person name="Kovacs G.M."/>
            <person name="Kiss B."/>
            <person name="Cseklye J."/>
            <person name="Drula E."/>
            <person name="Henrissat B."/>
            <person name="Nagy I."/>
            <person name="Chovatia M."/>
            <person name="Adam C."/>
            <person name="LaButti K."/>
            <person name="Lipzen A."/>
            <person name="Riley R."/>
            <person name="Grigoriev I.V."/>
            <person name="Nagy L.G."/>
        </authorList>
    </citation>
    <scope>NUCLEOTIDE SEQUENCE [LARGE SCALE GENOMIC DNA]</scope>
    <source>
        <strain evidence="1 2">NL-1724</strain>
    </source>
</reference>
<dbReference type="AlphaFoldDB" id="A0A550C8Q3"/>
<evidence type="ECO:0000313" key="1">
    <source>
        <dbReference type="EMBL" id="TRM61190.1"/>
    </source>
</evidence>
<proteinExistence type="predicted"/>
<feature type="non-terminal residue" evidence="1">
    <location>
        <position position="84"/>
    </location>
</feature>
<keyword evidence="2" id="KW-1185">Reference proteome</keyword>